<dbReference type="InterPro" id="IPR002645">
    <property type="entry name" value="STAS_dom"/>
</dbReference>
<dbReference type="Proteomes" id="UP001144280">
    <property type="component" value="Unassembled WGS sequence"/>
</dbReference>
<proteinExistence type="predicted"/>
<evidence type="ECO:0000313" key="2">
    <source>
        <dbReference type="EMBL" id="GLI01390.1"/>
    </source>
</evidence>
<dbReference type="SUPFAM" id="SSF52091">
    <property type="entry name" value="SpoIIaa-like"/>
    <property type="match status" value="1"/>
</dbReference>
<evidence type="ECO:0000259" key="1">
    <source>
        <dbReference type="PROSITE" id="PS50801"/>
    </source>
</evidence>
<keyword evidence="3" id="KW-1185">Reference proteome</keyword>
<dbReference type="Gene3D" id="3.30.750.24">
    <property type="entry name" value="STAS domain"/>
    <property type="match status" value="1"/>
</dbReference>
<sequence length="98" mass="10292">MSGPQERPPPVFAIGPVVDRADIPPLCARLSALVRDTSAETVLCDVGAVSAPDAVTIEALARLRLTARRLGCDLRVLSAHPRLMDLVALTGLNDVLGP</sequence>
<protein>
    <recommendedName>
        <fullName evidence="1">STAS domain-containing protein</fullName>
    </recommendedName>
</protein>
<comment type="caution">
    <text evidence="2">The sequence shown here is derived from an EMBL/GenBank/DDBJ whole genome shotgun (WGS) entry which is preliminary data.</text>
</comment>
<dbReference type="InterPro" id="IPR036513">
    <property type="entry name" value="STAS_dom_sf"/>
</dbReference>
<gene>
    <name evidence="2" type="ORF">Pa4123_66660</name>
</gene>
<evidence type="ECO:0000313" key="3">
    <source>
        <dbReference type="Proteomes" id="UP001144280"/>
    </source>
</evidence>
<feature type="domain" description="STAS" evidence="1">
    <location>
        <begin position="11"/>
        <end position="98"/>
    </location>
</feature>
<dbReference type="EMBL" id="BSDI01000044">
    <property type="protein sequence ID" value="GLI01390.1"/>
    <property type="molecule type" value="Genomic_DNA"/>
</dbReference>
<dbReference type="RefSeq" id="WP_281902373.1">
    <property type="nucleotide sequence ID" value="NZ_BSDI01000044.1"/>
</dbReference>
<reference evidence="2" key="1">
    <citation type="submission" date="2022-12" db="EMBL/GenBank/DDBJ databases">
        <title>New Phytohabitans aurantiacus sp. RD004123 nov., an actinomycete isolated from soil.</title>
        <authorList>
            <person name="Triningsih D.W."/>
            <person name="Harunari E."/>
            <person name="Igarashi Y."/>
        </authorList>
    </citation>
    <scope>NUCLEOTIDE SEQUENCE</scope>
    <source>
        <strain evidence="2">RD004123</strain>
    </source>
</reference>
<dbReference type="PROSITE" id="PS50801">
    <property type="entry name" value="STAS"/>
    <property type="match status" value="1"/>
</dbReference>
<dbReference type="Pfam" id="PF13466">
    <property type="entry name" value="STAS_2"/>
    <property type="match status" value="1"/>
</dbReference>
<organism evidence="2 3">
    <name type="scientific">Phytohabitans aurantiacus</name>
    <dbReference type="NCBI Taxonomy" id="3016789"/>
    <lineage>
        <taxon>Bacteria</taxon>
        <taxon>Bacillati</taxon>
        <taxon>Actinomycetota</taxon>
        <taxon>Actinomycetes</taxon>
        <taxon>Micromonosporales</taxon>
        <taxon>Micromonosporaceae</taxon>
    </lineage>
</organism>
<name>A0ABQ5R4R9_9ACTN</name>
<dbReference type="InterPro" id="IPR058548">
    <property type="entry name" value="MlaB-like_STAS"/>
</dbReference>
<accession>A0ABQ5R4R9</accession>